<dbReference type="Proteomes" id="UP000318405">
    <property type="component" value="Unassembled WGS sequence"/>
</dbReference>
<feature type="transmembrane region" description="Helical" evidence="8">
    <location>
        <begin position="121"/>
        <end position="142"/>
    </location>
</feature>
<gene>
    <name evidence="10" type="ORF">FOZ76_04680</name>
</gene>
<dbReference type="Pfam" id="PF00528">
    <property type="entry name" value="BPD_transp_1"/>
    <property type="match status" value="1"/>
</dbReference>
<dbReference type="AlphaFoldDB" id="A0A556AZ51"/>
<reference evidence="10 11" key="1">
    <citation type="submission" date="2019-07" db="EMBL/GenBank/DDBJ databases">
        <title>Qingshengfaniella alkalisoli gen. nov., sp. nov., isolated from saline soil.</title>
        <authorList>
            <person name="Xu L."/>
            <person name="Huang X.-X."/>
            <person name="Sun J.-Q."/>
        </authorList>
    </citation>
    <scope>NUCLEOTIDE SEQUENCE [LARGE SCALE GENOMIC DNA]</scope>
    <source>
        <strain evidence="10 11">DSM 27279</strain>
    </source>
</reference>
<keyword evidence="6 8" id="KW-1133">Transmembrane helix</keyword>
<evidence type="ECO:0000313" key="11">
    <source>
        <dbReference type="Proteomes" id="UP000318405"/>
    </source>
</evidence>
<evidence type="ECO:0000256" key="4">
    <source>
        <dbReference type="ARBA" id="ARBA00022519"/>
    </source>
</evidence>
<feature type="transmembrane region" description="Helical" evidence="8">
    <location>
        <begin position="79"/>
        <end position="101"/>
    </location>
</feature>
<proteinExistence type="inferred from homology"/>
<feature type="transmembrane region" description="Helical" evidence="8">
    <location>
        <begin position="44"/>
        <end position="67"/>
    </location>
</feature>
<name>A0A556AZ51_9BURK</name>
<dbReference type="GO" id="GO:0055085">
    <property type="term" value="P:transmembrane transport"/>
    <property type="evidence" value="ECO:0007669"/>
    <property type="project" value="InterPro"/>
</dbReference>
<evidence type="ECO:0000256" key="2">
    <source>
        <dbReference type="ARBA" id="ARBA00022448"/>
    </source>
</evidence>
<dbReference type="InterPro" id="IPR035906">
    <property type="entry name" value="MetI-like_sf"/>
</dbReference>
<dbReference type="Gene3D" id="1.10.3720.10">
    <property type="entry name" value="MetI-like"/>
    <property type="match status" value="1"/>
</dbReference>
<keyword evidence="3" id="KW-1003">Cell membrane</keyword>
<dbReference type="OrthoDB" id="9783270at2"/>
<evidence type="ECO:0000256" key="5">
    <source>
        <dbReference type="ARBA" id="ARBA00022692"/>
    </source>
</evidence>
<evidence type="ECO:0000256" key="7">
    <source>
        <dbReference type="ARBA" id="ARBA00023136"/>
    </source>
</evidence>
<comment type="subcellular location">
    <subcellularLocation>
        <location evidence="1">Cell inner membrane</location>
        <topology evidence="1">Multi-pass membrane protein</topology>
    </subcellularLocation>
    <subcellularLocation>
        <location evidence="8">Cell membrane</location>
        <topology evidence="8">Multi-pass membrane protein</topology>
    </subcellularLocation>
</comment>
<keyword evidence="5 8" id="KW-0812">Transmembrane</keyword>
<organism evidence="10 11">
    <name type="scientific">Verticiella sediminum</name>
    <dbReference type="NCBI Taxonomy" id="1247510"/>
    <lineage>
        <taxon>Bacteria</taxon>
        <taxon>Pseudomonadati</taxon>
        <taxon>Pseudomonadota</taxon>
        <taxon>Betaproteobacteria</taxon>
        <taxon>Burkholderiales</taxon>
        <taxon>Alcaligenaceae</taxon>
        <taxon>Verticiella</taxon>
    </lineage>
</organism>
<dbReference type="InterPro" id="IPR000515">
    <property type="entry name" value="MetI-like"/>
</dbReference>
<feature type="transmembrane region" description="Helical" evidence="8">
    <location>
        <begin position="219"/>
        <end position="238"/>
    </location>
</feature>
<evidence type="ECO:0000256" key="8">
    <source>
        <dbReference type="RuleBase" id="RU363032"/>
    </source>
</evidence>
<dbReference type="PANTHER" id="PTHR43357:SF4">
    <property type="entry name" value="INNER MEMBRANE ABC TRANSPORTER PERMEASE PROTEIN YDCV"/>
    <property type="match status" value="1"/>
</dbReference>
<protein>
    <submittedName>
        <fullName evidence="10">ABC transporter permease</fullName>
    </submittedName>
</protein>
<evidence type="ECO:0000313" key="10">
    <source>
        <dbReference type="EMBL" id="TSH98186.1"/>
    </source>
</evidence>
<keyword evidence="4" id="KW-0997">Cell inner membrane</keyword>
<comment type="similarity">
    <text evidence="8">Belongs to the binding-protein-dependent transport system permease family.</text>
</comment>
<accession>A0A556AZ51</accession>
<dbReference type="CDD" id="cd06261">
    <property type="entry name" value="TM_PBP2"/>
    <property type="match status" value="1"/>
</dbReference>
<evidence type="ECO:0000259" key="9">
    <source>
        <dbReference type="PROSITE" id="PS50928"/>
    </source>
</evidence>
<keyword evidence="2 8" id="KW-0813">Transport</keyword>
<dbReference type="PROSITE" id="PS50928">
    <property type="entry name" value="ABC_TM1"/>
    <property type="match status" value="1"/>
</dbReference>
<dbReference type="EMBL" id="VLTJ01000007">
    <property type="protein sequence ID" value="TSH98186.1"/>
    <property type="molecule type" value="Genomic_DNA"/>
</dbReference>
<comment type="caution">
    <text evidence="10">The sequence shown here is derived from an EMBL/GenBank/DDBJ whole genome shotgun (WGS) entry which is preliminary data.</text>
</comment>
<feature type="transmembrane region" description="Helical" evidence="8">
    <location>
        <begin position="163"/>
        <end position="186"/>
    </location>
</feature>
<feature type="domain" description="ABC transmembrane type-1" evidence="9">
    <location>
        <begin position="44"/>
        <end position="238"/>
    </location>
</feature>
<evidence type="ECO:0000256" key="1">
    <source>
        <dbReference type="ARBA" id="ARBA00004429"/>
    </source>
</evidence>
<keyword evidence="7 8" id="KW-0472">Membrane</keyword>
<dbReference type="PANTHER" id="PTHR43357">
    <property type="entry name" value="INNER MEMBRANE ABC TRANSPORTER PERMEASE PROTEIN YDCV"/>
    <property type="match status" value="1"/>
</dbReference>
<evidence type="ECO:0000256" key="3">
    <source>
        <dbReference type="ARBA" id="ARBA00022475"/>
    </source>
</evidence>
<dbReference type="SUPFAM" id="SSF161098">
    <property type="entry name" value="MetI-like"/>
    <property type="match status" value="1"/>
</dbReference>
<evidence type="ECO:0000256" key="6">
    <source>
        <dbReference type="ARBA" id="ARBA00022989"/>
    </source>
</evidence>
<sequence length="248" mass="26217">MLFPLLLVIWLSFFSNSILALPPAGYTLDWYAALGGQPAFLSGFVNSLVVALLATLIGLAVSIPASVAIVRGRFPGRELILHLLTAPLTVPAIVLGAALYVSFIATEIATGLPLVGDRSGLVAGHVLLTIPWCIRLITANLVGFDMSIEHAAQSLGASPLVAMLKVTLPVIWPGLVAATLFSFVVSFGNLEVSLFLVSPGQTTLPIAILQYLEWKIDPMIAAVSVVQTLVIAVALLVTDRFVPLTRVV</sequence>
<keyword evidence="11" id="KW-1185">Reference proteome</keyword>
<dbReference type="GO" id="GO:0005886">
    <property type="term" value="C:plasma membrane"/>
    <property type="evidence" value="ECO:0007669"/>
    <property type="project" value="UniProtKB-SubCell"/>
</dbReference>